<evidence type="ECO:0000259" key="14">
    <source>
        <dbReference type="PROSITE" id="PS51464"/>
    </source>
</evidence>
<dbReference type="SUPFAM" id="SSF53697">
    <property type="entry name" value="SIS domain"/>
    <property type="match status" value="1"/>
</dbReference>
<keyword evidence="12" id="KW-0315">Glutamine amidotransferase</keyword>
<dbReference type="GO" id="GO:0006487">
    <property type="term" value="P:protein N-linked glycosylation"/>
    <property type="evidence" value="ECO:0007669"/>
    <property type="project" value="TreeGrafter"/>
</dbReference>
<dbReference type="SUPFAM" id="SSF52540">
    <property type="entry name" value="P-loop containing nucleoside triphosphate hydrolases"/>
    <property type="match status" value="1"/>
</dbReference>
<feature type="domain" description="SIS" evidence="14">
    <location>
        <begin position="562"/>
        <end position="711"/>
    </location>
</feature>
<dbReference type="PRINTS" id="PR00364">
    <property type="entry name" value="DISEASERSIST"/>
</dbReference>
<dbReference type="CDD" id="cd05008">
    <property type="entry name" value="SIS_GlmS_GlmD_1"/>
    <property type="match status" value="1"/>
</dbReference>
<dbReference type="Pfam" id="PF18052">
    <property type="entry name" value="Rx_N"/>
    <property type="match status" value="1"/>
</dbReference>
<dbReference type="InterPro" id="IPR029055">
    <property type="entry name" value="Ntn_hydrolases_N"/>
</dbReference>
<comment type="caution">
    <text evidence="15">The sequence shown here is derived from an EMBL/GenBank/DDBJ whole genome shotgun (WGS) entry which is preliminary data.</text>
</comment>
<dbReference type="Proteomes" id="UP000826271">
    <property type="component" value="Unassembled WGS sequence"/>
</dbReference>
<dbReference type="SUPFAM" id="SSF56235">
    <property type="entry name" value="N-terminal nucleophile aminohydrolases (Ntn hydrolases)"/>
    <property type="match status" value="1"/>
</dbReference>
<dbReference type="GO" id="GO:0006047">
    <property type="term" value="P:UDP-N-acetylglucosamine metabolic process"/>
    <property type="evidence" value="ECO:0007669"/>
    <property type="project" value="TreeGrafter"/>
</dbReference>
<keyword evidence="9" id="KW-0547">Nucleotide-binding</keyword>
<accession>A0AAV6YE37</accession>
<comment type="pathway">
    <text evidence="2">Nucleotide-sugar biosynthesis; UDP-N-acetyl-alpha-D-glucosamine biosynthesis; alpha-D-glucosamine 6-phosphate from D-fructose 6-phosphate: step 1/1.</text>
</comment>
<dbReference type="InterPro" id="IPR058922">
    <property type="entry name" value="WHD_DRP"/>
</dbReference>
<comment type="catalytic activity">
    <reaction evidence="1">
        <text>D-fructose 6-phosphate + L-glutamine = D-glucosamine 6-phosphate + L-glutamate</text>
        <dbReference type="Rhea" id="RHEA:13237"/>
        <dbReference type="ChEBI" id="CHEBI:29985"/>
        <dbReference type="ChEBI" id="CHEBI:58359"/>
        <dbReference type="ChEBI" id="CHEBI:58725"/>
        <dbReference type="ChEBI" id="CHEBI:61527"/>
        <dbReference type="EC" id="2.6.1.16"/>
    </reaction>
</comment>
<evidence type="ECO:0000256" key="10">
    <source>
        <dbReference type="ARBA" id="ARBA00022821"/>
    </source>
</evidence>
<evidence type="ECO:0000256" key="4">
    <source>
        <dbReference type="ARBA" id="ARBA00012916"/>
    </source>
</evidence>
<dbReference type="InterPro" id="IPR041118">
    <property type="entry name" value="Rx_N"/>
</dbReference>
<dbReference type="GO" id="GO:0006002">
    <property type="term" value="P:fructose 6-phosphate metabolic process"/>
    <property type="evidence" value="ECO:0007669"/>
    <property type="project" value="TreeGrafter"/>
</dbReference>
<feature type="domain" description="Glutamine amidotransferase type-2" evidence="13">
    <location>
        <begin position="2"/>
        <end position="311"/>
    </location>
</feature>
<dbReference type="GO" id="GO:0005524">
    <property type="term" value="F:ATP binding"/>
    <property type="evidence" value="ECO:0007669"/>
    <property type="project" value="UniProtKB-KW"/>
</dbReference>
<dbReference type="FunFam" id="3.40.50.300:FF:001091">
    <property type="entry name" value="Probable disease resistance protein At1g61300"/>
    <property type="match status" value="1"/>
</dbReference>
<dbReference type="CDD" id="cd05009">
    <property type="entry name" value="SIS_GlmS_GlmD_2"/>
    <property type="match status" value="1"/>
</dbReference>
<dbReference type="InterPro" id="IPR005855">
    <property type="entry name" value="GFAT"/>
</dbReference>
<evidence type="ECO:0000256" key="9">
    <source>
        <dbReference type="ARBA" id="ARBA00022741"/>
    </source>
</evidence>
<dbReference type="EMBL" id="WHWC01000001">
    <property type="protein sequence ID" value="KAG8391186.1"/>
    <property type="molecule type" value="Genomic_DNA"/>
</dbReference>
<feature type="domain" description="SIS" evidence="14">
    <location>
        <begin position="391"/>
        <end position="530"/>
    </location>
</feature>
<evidence type="ECO:0000259" key="13">
    <source>
        <dbReference type="PROSITE" id="PS51278"/>
    </source>
</evidence>
<sequence length="1184" mass="131780">MCGIFAYLNFNVSRERRYILEVLFNGLRRLEYRGYDSSGISIDSSFISTPPLVFRQEGNIESLVKSVYNDVSATDLNLEESFSIHAGIAHTRWATHGEPAPRNSHPQTSDTGNEFLVVHNGVITNYEVDFPFLTIATSLLFPNARCDFSKNFVLLAETCSMVVIAAPSYSVLKETLVRHGFTFESETDTEVIPKLAKFVFDNANEEGDKSVTFSQVVLEVMRHLEGAYALIFKSRHYPNELIACKRGSPLLLGVKELAEEASRASFNDAKFLSSNGQPKELFLSSDASAVVEHTKKVLVIEDGEVVHLKDGCATIFKFDHAKGKLRPASVERALSVLEMEVEQINKGKYEHYMQKEIHEQPESLTTTMRGRLIRGGSCKAKSVLLGGLKDHLKTIRRSRRVVFIGCGTSYNAALAARPILEELSGIPVTMEIASDLLDRQGPIYREDTTVFVSQSGETADTLQALEYALENGALCVGITNTVGSAIARNTHCGVHINAGCEIGVASTKAYTSQIVVMAMMALAIGSDTISSQSRRETIIDGLFDLPSKVREVLKLDQEMKDLAKLLISEQSLLVFGRGYNYATALEGALKVKEVALMHSEGILAGEMKHGPLALVDETLPIVVIATRDACFRFLLMYSKQQSVIQQLHARKGRLIVMCTKGDAASVCAGGSSRIIEVPQVEDCLQPVINIVPLQLLAYHLTVLRGYNVDQPRNLAKSVTTQYCRDKKMAMGELFLSAFVQVLFQQLASHATMALARREKIESHFKKLSQNFSIIVAVLDDAEDKQLTDKAVKVWLEGLRDLAYDLDDVLDEITTQALIQESKGIQHNRTSMVWKFIPTCSSYTPGALVSNYRLMSKIKDITNRIQVIVKQRIDLNLKDNAGGSSNRSSVMRLPSTSLVNESNVYGRDEDKEAILKMLLRDEACHDDITVIPIVGMGGIGKTTLAQLVYNDKGVKQNFHVRAWVCVSEEFDLPTITKTIFETVTKTSGLSKDLDTLQVSLQEKLSKTKFLFVLDDVWNENYEKWELLCRPFQSGLPGSRIIVTTRNDSVASVVGSPRTAYHMKLLTDDDCLSLLSHLTRKSFHDNSEFKEIGVGLVKKCKGLPLAAKTLGGLLRSKPSKEEWANVLNSKIWDLPEDNNILPVLRLSYHHLPSHLKHLFAYCSIFPKDYEFDKKELVLLWMGEGFL</sequence>
<keyword evidence="16" id="KW-1185">Reference proteome</keyword>
<organism evidence="15 16">
    <name type="scientific">Buddleja alternifolia</name>
    <dbReference type="NCBI Taxonomy" id="168488"/>
    <lineage>
        <taxon>Eukaryota</taxon>
        <taxon>Viridiplantae</taxon>
        <taxon>Streptophyta</taxon>
        <taxon>Embryophyta</taxon>
        <taxon>Tracheophyta</taxon>
        <taxon>Spermatophyta</taxon>
        <taxon>Magnoliopsida</taxon>
        <taxon>eudicotyledons</taxon>
        <taxon>Gunneridae</taxon>
        <taxon>Pentapetalae</taxon>
        <taxon>asterids</taxon>
        <taxon>lamiids</taxon>
        <taxon>Lamiales</taxon>
        <taxon>Scrophulariaceae</taxon>
        <taxon>Buddlejeae</taxon>
        <taxon>Buddleja</taxon>
    </lineage>
</organism>
<evidence type="ECO:0000256" key="8">
    <source>
        <dbReference type="ARBA" id="ARBA00022737"/>
    </source>
</evidence>
<gene>
    <name evidence="15" type="ORF">BUALT_Bualt01G0161500</name>
</gene>
<evidence type="ECO:0000256" key="7">
    <source>
        <dbReference type="ARBA" id="ARBA00022679"/>
    </source>
</evidence>
<dbReference type="InterPro" id="IPR035466">
    <property type="entry name" value="GlmS/AgaS_SIS"/>
</dbReference>
<evidence type="ECO:0000256" key="2">
    <source>
        <dbReference type="ARBA" id="ARBA00004775"/>
    </source>
</evidence>
<dbReference type="GO" id="GO:0006952">
    <property type="term" value="P:defense response"/>
    <property type="evidence" value="ECO:0007669"/>
    <property type="project" value="UniProtKB-KW"/>
</dbReference>
<dbReference type="AlphaFoldDB" id="A0AAV6YE37"/>
<dbReference type="Gene3D" id="1.10.8.430">
    <property type="entry name" value="Helical domain of apoptotic protease-activating factors"/>
    <property type="match status" value="1"/>
</dbReference>
<evidence type="ECO:0000313" key="15">
    <source>
        <dbReference type="EMBL" id="KAG8391186.1"/>
    </source>
</evidence>
<dbReference type="FunFam" id="3.60.20.10:FF:000052">
    <property type="entry name" value="Glutamine--fructose-6-phosphate aminotransferase [isomerizing] 2"/>
    <property type="match status" value="1"/>
</dbReference>
<dbReference type="InterPro" id="IPR047084">
    <property type="entry name" value="GFAT_N"/>
</dbReference>
<dbReference type="InterPro" id="IPR036388">
    <property type="entry name" value="WH-like_DNA-bd_sf"/>
</dbReference>
<name>A0AAV6YE37_9LAMI</name>
<dbReference type="InterPro" id="IPR035490">
    <property type="entry name" value="GlmS/FrlB_SIS"/>
</dbReference>
<dbReference type="InterPro" id="IPR027417">
    <property type="entry name" value="P-loop_NTPase"/>
</dbReference>
<dbReference type="PANTHER" id="PTHR10937">
    <property type="entry name" value="GLUCOSAMINE--FRUCTOSE-6-PHOSPHATE AMINOTRANSFERASE, ISOMERIZING"/>
    <property type="match status" value="1"/>
</dbReference>
<dbReference type="NCBIfam" id="NF001484">
    <property type="entry name" value="PRK00331.1"/>
    <property type="match status" value="1"/>
</dbReference>
<dbReference type="Pfam" id="PF01380">
    <property type="entry name" value="SIS"/>
    <property type="match status" value="2"/>
</dbReference>
<dbReference type="Gene3D" id="3.60.20.10">
    <property type="entry name" value="Glutamine Phosphoribosylpyrophosphate, subunit 1, domain 1"/>
    <property type="match status" value="2"/>
</dbReference>
<evidence type="ECO:0000256" key="3">
    <source>
        <dbReference type="ARBA" id="ARBA00008894"/>
    </source>
</evidence>
<dbReference type="Pfam" id="PF00931">
    <property type="entry name" value="NB-ARC"/>
    <property type="match status" value="1"/>
</dbReference>
<keyword evidence="5" id="KW-0032">Aminotransferase</keyword>
<dbReference type="PROSITE" id="PS51278">
    <property type="entry name" value="GATASE_TYPE_2"/>
    <property type="match status" value="1"/>
</dbReference>
<dbReference type="GO" id="GO:0004360">
    <property type="term" value="F:glutamine-fructose-6-phosphate transaminase (isomerizing) activity"/>
    <property type="evidence" value="ECO:0007669"/>
    <property type="project" value="UniProtKB-EC"/>
</dbReference>
<dbReference type="InterPro" id="IPR002182">
    <property type="entry name" value="NB-ARC"/>
</dbReference>
<dbReference type="InterPro" id="IPR046348">
    <property type="entry name" value="SIS_dom_sf"/>
</dbReference>
<dbReference type="NCBIfam" id="TIGR01135">
    <property type="entry name" value="glmS"/>
    <property type="match status" value="1"/>
</dbReference>
<dbReference type="EC" id="2.6.1.16" evidence="4"/>
<proteinExistence type="inferred from homology"/>
<dbReference type="FunFam" id="3.40.50.10490:FF:000001">
    <property type="entry name" value="Glutamine--fructose-6-phosphate aminotransferase [isomerizing]"/>
    <property type="match status" value="1"/>
</dbReference>
<reference evidence="15" key="1">
    <citation type="submission" date="2019-10" db="EMBL/GenBank/DDBJ databases">
        <authorList>
            <person name="Zhang R."/>
            <person name="Pan Y."/>
            <person name="Wang J."/>
            <person name="Ma R."/>
            <person name="Yu S."/>
        </authorList>
    </citation>
    <scope>NUCLEOTIDE SEQUENCE</scope>
    <source>
        <strain evidence="15">LA-IB0</strain>
        <tissue evidence="15">Leaf</tissue>
    </source>
</reference>
<dbReference type="Gene3D" id="3.40.50.10490">
    <property type="entry name" value="Glucose-6-phosphate isomerase like protein, domain 1"/>
    <property type="match status" value="2"/>
</dbReference>
<evidence type="ECO:0000256" key="11">
    <source>
        <dbReference type="ARBA" id="ARBA00022840"/>
    </source>
</evidence>
<dbReference type="Gene3D" id="3.40.50.300">
    <property type="entry name" value="P-loop containing nucleotide triphosphate hydrolases"/>
    <property type="match status" value="1"/>
</dbReference>
<dbReference type="Gene3D" id="1.10.10.10">
    <property type="entry name" value="Winged helix-like DNA-binding domain superfamily/Winged helix DNA-binding domain"/>
    <property type="match status" value="1"/>
</dbReference>
<evidence type="ECO:0000313" key="16">
    <source>
        <dbReference type="Proteomes" id="UP000826271"/>
    </source>
</evidence>
<keyword evidence="6" id="KW-0433">Leucine-rich repeat</keyword>
<evidence type="ECO:0000256" key="1">
    <source>
        <dbReference type="ARBA" id="ARBA00001031"/>
    </source>
</evidence>
<dbReference type="CDD" id="cd00714">
    <property type="entry name" value="GFAT"/>
    <property type="match status" value="1"/>
</dbReference>
<keyword evidence="8" id="KW-0677">Repeat</keyword>
<keyword evidence="7" id="KW-0808">Transferase</keyword>
<evidence type="ECO:0000256" key="6">
    <source>
        <dbReference type="ARBA" id="ARBA00022614"/>
    </source>
</evidence>
<comment type="similarity">
    <text evidence="3">Belongs to the disease resistance NB-LRR family.</text>
</comment>
<dbReference type="GO" id="GO:0043531">
    <property type="term" value="F:ADP binding"/>
    <property type="evidence" value="ECO:0007669"/>
    <property type="project" value="InterPro"/>
</dbReference>
<evidence type="ECO:0000256" key="12">
    <source>
        <dbReference type="ARBA" id="ARBA00022962"/>
    </source>
</evidence>
<dbReference type="PROSITE" id="PS51464">
    <property type="entry name" value="SIS"/>
    <property type="match status" value="2"/>
</dbReference>
<dbReference type="InterPro" id="IPR042197">
    <property type="entry name" value="Apaf_helical"/>
</dbReference>
<dbReference type="Gene3D" id="1.20.5.4130">
    <property type="match status" value="1"/>
</dbReference>
<dbReference type="Pfam" id="PF23559">
    <property type="entry name" value="WHD_DRP"/>
    <property type="match status" value="1"/>
</dbReference>
<dbReference type="InterPro" id="IPR017932">
    <property type="entry name" value="GATase_2_dom"/>
</dbReference>
<keyword evidence="10" id="KW-0611">Plant defense</keyword>
<keyword evidence="11" id="KW-0067">ATP-binding</keyword>
<dbReference type="InterPro" id="IPR001347">
    <property type="entry name" value="SIS_dom"/>
</dbReference>
<evidence type="ECO:0000256" key="5">
    <source>
        <dbReference type="ARBA" id="ARBA00022576"/>
    </source>
</evidence>
<protein>
    <recommendedName>
        <fullName evidence="4">glutamine--fructose-6-phosphate transaminase (isomerizing)</fullName>
        <ecNumber evidence="4">2.6.1.16</ecNumber>
    </recommendedName>
</protein>
<dbReference type="PANTHER" id="PTHR10937:SF0">
    <property type="entry name" value="GLUTAMINE--FRUCTOSE-6-PHOSPHATE TRANSAMINASE (ISOMERIZING)"/>
    <property type="match status" value="1"/>
</dbReference>